<sequence length="599" mass="63312">MAAATKPAAGALEASEGISLAQYAAVRAAVAEGFPLADVLTVEGLKPRTFARADLAWKQRLAAEQELLAAYEQELAQAEDWLDRQVEPLAEDPTAWASFLAAFGAHPAPFDLLQENDLGMNDVARLRRRWARRAAENAKVGELLEELHAKPGKLGPLRIAPQVLRPSRVAEVRGSAKGPADEHSAAVPLGEPGLGLAEYAALCAELDALPEQRERVLRRHGLADEELRAALDQRWQAALERDAALAKDFERLQAHHARRLEMLLARAREAGNVERSPASTAASSAPAAPSSEAIVGPAASAMTPAALQRTGPLLDVPRDAVVPFVPVQGELTTTTAEPKPPRAEESLTGTAAVRDIPRGPELPLPQSGAAMAVKRPLPVIAETAPLSDIPRGPALPFATGASGTPVPSTPTARSQQPRAPREVAETSPLQAPPRGPVSPFAAADPTRRAGALAASRPAPHAAANLRETSLHVAIPRELLTQTASSPAPVTGAASQTSKASPPSTPSSTAGEGGMVPLPEPLETILPLAQYAALCAELALAPAMAESIFQRYGLGFSEVRSVVDAAWKERLRGSSAEYARWQDMYQRYYAHFARRGAPAR</sequence>
<evidence type="ECO:0000313" key="3">
    <source>
        <dbReference type="Proteomes" id="UP000002139"/>
    </source>
</evidence>
<dbReference type="STRING" id="448385.sce8201"/>
<dbReference type="OrthoDB" id="5504366at2"/>
<keyword evidence="3" id="KW-1185">Reference proteome</keyword>
<accession>A9FMX5</accession>
<feature type="compositionally biased region" description="Polar residues" evidence="1">
    <location>
        <begin position="401"/>
        <end position="417"/>
    </location>
</feature>
<gene>
    <name evidence="2" type="ordered locus">sce8201</name>
</gene>
<name>A9FMX5_SORC5</name>
<proteinExistence type="predicted"/>
<evidence type="ECO:0000256" key="1">
    <source>
        <dbReference type="SAM" id="MobiDB-lite"/>
    </source>
</evidence>
<reference evidence="2 3" key="1">
    <citation type="journal article" date="2007" name="Nat. Biotechnol.">
        <title>Complete genome sequence of the myxobacterium Sorangium cellulosum.</title>
        <authorList>
            <person name="Schneiker S."/>
            <person name="Perlova O."/>
            <person name="Kaiser O."/>
            <person name="Gerth K."/>
            <person name="Alici A."/>
            <person name="Altmeyer M.O."/>
            <person name="Bartels D."/>
            <person name="Bekel T."/>
            <person name="Beyer S."/>
            <person name="Bode E."/>
            <person name="Bode H.B."/>
            <person name="Bolten C.J."/>
            <person name="Choudhuri J.V."/>
            <person name="Doss S."/>
            <person name="Elnakady Y.A."/>
            <person name="Frank B."/>
            <person name="Gaigalat L."/>
            <person name="Goesmann A."/>
            <person name="Groeger C."/>
            <person name="Gross F."/>
            <person name="Jelsbak L."/>
            <person name="Jelsbak L."/>
            <person name="Kalinowski J."/>
            <person name="Kegler C."/>
            <person name="Knauber T."/>
            <person name="Konietzny S."/>
            <person name="Kopp M."/>
            <person name="Krause L."/>
            <person name="Krug D."/>
            <person name="Linke B."/>
            <person name="Mahmud T."/>
            <person name="Martinez-Arias R."/>
            <person name="McHardy A.C."/>
            <person name="Merai M."/>
            <person name="Meyer F."/>
            <person name="Mormann S."/>
            <person name="Munoz-Dorado J."/>
            <person name="Perez J."/>
            <person name="Pradella S."/>
            <person name="Rachid S."/>
            <person name="Raddatz G."/>
            <person name="Rosenau F."/>
            <person name="Rueckert C."/>
            <person name="Sasse F."/>
            <person name="Scharfe M."/>
            <person name="Schuster S.C."/>
            <person name="Suen G."/>
            <person name="Treuner-Lange A."/>
            <person name="Velicer G.J."/>
            <person name="Vorholter F.-J."/>
            <person name="Weissman K.J."/>
            <person name="Welch R.D."/>
            <person name="Wenzel S.C."/>
            <person name="Whitworth D.E."/>
            <person name="Wilhelm S."/>
            <person name="Wittmann C."/>
            <person name="Bloecker H."/>
            <person name="Puehler A."/>
            <person name="Mueller R."/>
        </authorList>
    </citation>
    <scope>NUCLEOTIDE SEQUENCE [LARGE SCALE GENOMIC DNA]</scope>
    <source>
        <strain evidence="3">So ce56</strain>
    </source>
</reference>
<dbReference type="EMBL" id="AM746676">
    <property type="protein sequence ID" value="CAN98371.1"/>
    <property type="molecule type" value="Genomic_DNA"/>
</dbReference>
<dbReference type="RefSeq" id="WP_012240810.1">
    <property type="nucleotide sequence ID" value="NC_010162.1"/>
</dbReference>
<dbReference type="HOGENOM" id="CLU_507961_0_0_7"/>
<dbReference type="KEGG" id="scl:sce8201"/>
<feature type="region of interest" description="Disordered" evidence="1">
    <location>
        <begin position="481"/>
        <end position="517"/>
    </location>
</feature>
<evidence type="ECO:0000313" key="2">
    <source>
        <dbReference type="EMBL" id="CAN98371.1"/>
    </source>
</evidence>
<dbReference type="AlphaFoldDB" id="A9FMX5"/>
<organism evidence="2 3">
    <name type="scientific">Sorangium cellulosum (strain So ce56)</name>
    <name type="common">Polyangium cellulosum (strain So ce56)</name>
    <dbReference type="NCBI Taxonomy" id="448385"/>
    <lineage>
        <taxon>Bacteria</taxon>
        <taxon>Pseudomonadati</taxon>
        <taxon>Myxococcota</taxon>
        <taxon>Polyangia</taxon>
        <taxon>Polyangiales</taxon>
        <taxon>Polyangiaceae</taxon>
        <taxon>Sorangium</taxon>
    </lineage>
</organism>
<feature type="region of interest" description="Disordered" evidence="1">
    <location>
        <begin position="329"/>
        <end position="366"/>
    </location>
</feature>
<feature type="compositionally biased region" description="Low complexity" evidence="1">
    <location>
        <begin position="492"/>
        <end position="509"/>
    </location>
</feature>
<feature type="compositionally biased region" description="Low complexity" evidence="1">
    <location>
        <begin position="448"/>
        <end position="460"/>
    </location>
</feature>
<dbReference type="BioCyc" id="SCEL448385:SCE_RS42010-MONOMER"/>
<feature type="region of interest" description="Disordered" evidence="1">
    <location>
        <begin position="384"/>
        <end position="460"/>
    </location>
</feature>
<dbReference type="Proteomes" id="UP000002139">
    <property type="component" value="Chromosome"/>
</dbReference>
<protein>
    <submittedName>
        <fullName evidence="2">Uncharacterized protein</fullName>
    </submittedName>
</protein>